<feature type="region of interest" description="Disordered" evidence="1">
    <location>
        <begin position="20"/>
        <end position="46"/>
    </location>
</feature>
<comment type="caution">
    <text evidence="2">The sequence shown here is derived from an EMBL/GenBank/DDBJ whole genome shotgun (WGS) entry which is preliminary data.</text>
</comment>
<sequence>MLSLWGPGAAVQNMHAECTNTAGCTNPVNSTSGEPRASAAGSSWKKQPFQICPWRLGDAVAAQGARRSQPILGQTVRFIERAYGLRVAKVPTIRQPHGSKLVVGGAALDEAD</sequence>
<evidence type="ECO:0000313" key="2">
    <source>
        <dbReference type="EMBL" id="CAE8655889.1"/>
    </source>
</evidence>
<evidence type="ECO:0000313" key="3">
    <source>
        <dbReference type="Proteomes" id="UP000626109"/>
    </source>
</evidence>
<name>A0A813ITW8_POLGL</name>
<proteinExistence type="predicted"/>
<dbReference type="AlphaFoldDB" id="A0A813ITW8"/>
<accession>A0A813ITW8</accession>
<organism evidence="2 3">
    <name type="scientific">Polarella glacialis</name>
    <name type="common">Dinoflagellate</name>
    <dbReference type="NCBI Taxonomy" id="89957"/>
    <lineage>
        <taxon>Eukaryota</taxon>
        <taxon>Sar</taxon>
        <taxon>Alveolata</taxon>
        <taxon>Dinophyceae</taxon>
        <taxon>Suessiales</taxon>
        <taxon>Suessiaceae</taxon>
        <taxon>Polarella</taxon>
    </lineage>
</organism>
<evidence type="ECO:0000256" key="1">
    <source>
        <dbReference type="SAM" id="MobiDB-lite"/>
    </source>
</evidence>
<dbReference type="Proteomes" id="UP000626109">
    <property type="component" value="Unassembled WGS sequence"/>
</dbReference>
<dbReference type="EMBL" id="CAJNNW010013860">
    <property type="protein sequence ID" value="CAE8655889.1"/>
    <property type="molecule type" value="Genomic_DNA"/>
</dbReference>
<protein>
    <submittedName>
        <fullName evidence="2">Uncharacterized protein</fullName>
    </submittedName>
</protein>
<gene>
    <name evidence="2" type="ORF">PGLA2088_LOCUS11880</name>
</gene>
<feature type="compositionally biased region" description="Polar residues" evidence="1">
    <location>
        <begin position="20"/>
        <end position="33"/>
    </location>
</feature>
<reference evidence="2" key="1">
    <citation type="submission" date="2021-02" db="EMBL/GenBank/DDBJ databases">
        <authorList>
            <person name="Dougan E. K."/>
            <person name="Rhodes N."/>
            <person name="Thang M."/>
            <person name="Chan C."/>
        </authorList>
    </citation>
    <scope>NUCLEOTIDE SEQUENCE</scope>
</reference>